<dbReference type="PROSITE" id="PS50884">
    <property type="entry name" value="ZF_DOF_2"/>
    <property type="match status" value="1"/>
</dbReference>
<comment type="function">
    <text evidence="12">Transcription factor that binds specifically to a 5'-AA[AG]G-3' consensus core sequence.</text>
</comment>
<evidence type="ECO:0000256" key="11">
    <source>
        <dbReference type="PROSITE-ProRule" id="PRU00071"/>
    </source>
</evidence>
<evidence type="ECO:0000256" key="12">
    <source>
        <dbReference type="RuleBase" id="RU369094"/>
    </source>
</evidence>
<keyword evidence="3 11" id="KW-0863">Zinc-finger</keyword>
<accession>A0AAV6JCG7</accession>
<name>A0AAV6JCG7_9ERIC</name>
<dbReference type="GO" id="GO:0003735">
    <property type="term" value="F:structural constituent of ribosome"/>
    <property type="evidence" value="ECO:0007669"/>
    <property type="project" value="InterPro"/>
</dbReference>
<dbReference type="PROSITE" id="PS01361">
    <property type="entry name" value="ZF_DOF_1"/>
    <property type="match status" value="1"/>
</dbReference>
<dbReference type="PANTHER" id="PTHR31992">
    <property type="entry name" value="DOF ZINC FINGER PROTEIN DOF1.4-RELATED"/>
    <property type="match status" value="1"/>
</dbReference>
<dbReference type="GO" id="GO:0005634">
    <property type="term" value="C:nucleus"/>
    <property type="evidence" value="ECO:0007669"/>
    <property type="project" value="UniProtKB-SubCell"/>
</dbReference>
<keyword evidence="2 12" id="KW-0479">Metal-binding</keyword>
<evidence type="ECO:0000313" key="15">
    <source>
        <dbReference type="EMBL" id="KAG5536910.1"/>
    </source>
</evidence>
<evidence type="ECO:0000313" key="16">
    <source>
        <dbReference type="Proteomes" id="UP000823749"/>
    </source>
</evidence>
<evidence type="ECO:0000256" key="10">
    <source>
        <dbReference type="ARBA" id="ARBA00023274"/>
    </source>
</evidence>
<dbReference type="InterPro" id="IPR000206">
    <property type="entry name" value="Ribosomal_bL12"/>
</dbReference>
<comment type="similarity">
    <text evidence="1">Belongs to the bacterial ribosomal protein bL12 family.</text>
</comment>
<comment type="subcellular location">
    <subcellularLocation>
        <location evidence="11 12">Nucleus</location>
    </subcellularLocation>
</comment>
<evidence type="ECO:0000256" key="9">
    <source>
        <dbReference type="ARBA" id="ARBA00023242"/>
    </source>
</evidence>
<sequence>MDSSSPSGEMLTCSRPLMERRLRPPHDQALKCPRCESTHTKFCYYNNYSLTQPRYFCKTCRRYWTKGGTLRNIPVGGGCRKNKKVSSKKTNENHQPNSYGSGQLTPGSSMSSSPTDLQLSFPDFQMSHLTNMMGSHGSMGFGNPGFMENKYNAMLENPNPSRAIDFMESSNPRNHDFMGNVDQMGMVGAGGIGDHQQMSHGLAPNYFHALCSPFGGMSVDQGHSGNGVPFMLPYHEGNDQDQNINTVDVKPNTKILSLGWHDQGCSDSGNNEHSFGYLNGLGSWTGLMNGTSLYDNDDDDDDDVHANLLREISSGLLLLSKGSSNCHQKVKSLCAAVASVLNIHFARTFHLHHNLPKITGPLQYRSFQPDFVPRDPTAKPKRYKYPAFYDPYGPRPPPSDKIIQLAERIAVLPTEERAQIGPTLRERLRHPKMQPISVEGLDLGPQGGASTGSTKAEEKKVEKTAFDVKLEKFDASAKIKVIKEVRAFTSLGLKEAKDLVEKVPVLIKQGVTKEEGNDIIEKIKAAGGVAVME</sequence>
<dbReference type="GO" id="GO:0008270">
    <property type="term" value="F:zinc ion binding"/>
    <property type="evidence" value="ECO:0007669"/>
    <property type="project" value="UniProtKB-KW"/>
</dbReference>
<keyword evidence="10" id="KW-0687">Ribonucleoprotein</keyword>
<feature type="region of interest" description="Disordered" evidence="13">
    <location>
        <begin position="75"/>
        <end position="117"/>
    </location>
</feature>
<evidence type="ECO:0000256" key="4">
    <source>
        <dbReference type="ARBA" id="ARBA00022833"/>
    </source>
</evidence>
<dbReference type="InterPro" id="IPR045174">
    <property type="entry name" value="Dof"/>
</dbReference>
<feature type="domain" description="Dof-type" evidence="14">
    <location>
        <begin position="30"/>
        <end position="84"/>
    </location>
</feature>
<evidence type="ECO:0000256" key="1">
    <source>
        <dbReference type="ARBA" id="ARBA00007197"/>
    </source>
</evidence>
<dbReference type="SUPFAM" id="SSF54736">
    <property type="entry name" value="ClpS-like"/>
    <property type="match status" value="1"/>
</dbReference>
<protein>
    <recommendedName>
        <fullName evidence="12">Dof zinc finger protein</fullName>
    </recommendedName>
</protein>
<keyword evidence="5" id="KW-0689">Ribosomal protein</keyword>
<dbReference type="FunFam" id="3.30.1390.10:FF:000001">
    <property type="entry name" value="50S ribosomal protein L7/L12"/>
    <property type="match status" value="1"/>
</dbReference>
<keyword evidence="4 12" id="KW-0862">Zinc</keyword>
<keyword evidence="8 12" id="KW-0804">Transcription</keyword>
<dbReference type="GO" id="GO:0003700">
    <property type="term" value="F:DNA-binding transcription factor activity"/>
    <property type="evidence" value="ECO:0007669"/>
    <property type="project" value="UniProtKB-UniRule"/>
</dbReference>
<reference evidence="15" key="1">
    <citation type="submission" date="2020-08" db="EMBL/GenBank/DDBJ databases">
        <title>Plant Genome Project.</title>
        <authorList>
            <person name="Zhang R.-G."/>
        </authorList>
    </citation>
    <scope>NUCLEOTIDE SEQUENCE</scope>
    <source>
        <strain evidence="15">WSP0</strain>
        <tissue evidence="15">Leaf</tissue>
    </source>
</reference>
<dbReference type="Gene3D" id="3.30.1390.10">
    <property type="match status" value="1"/>
</dbReference>
<evidence type="ECO:0000256" key="5">
    <source>
        <dbReference type="ARBA" id="ARBA00022980"/>
    </source>
</evidence>
<dbReference type="PANTHER" id="PTHR31992:SF306">
    <property type="entry name" value="DOF ZINC FINGER PROTEIN DOF5.6"/>
    <property type="match status" value="1"/>
</dbReference>
<comment type="caution">
    <text evidence="15">The sequence shown here is derived from an EMBL/GenBank/DDBJ whole genome shotgun (WGS) entry which is preliminary data.</text>
</comment>
<evidence type="ECO:0000256" key="7">
    <source>
        <dbReference type="ARBA" id="ARBA00023125"/>
    </source>
</evidence>
<keyword evidence="6 12" id="KW-0805">Transcription regulation</keyword>
<evidence type="ECO:0000259" key="14">
    <source>
        <dbReference type="PROSITE" id="PS50884"/>
    </source>
</evidence>
<dbReference type="GO" id="GO:0006412">
    <property type="term" value="P:translation"/>
    <property type="evidence" value="ECO:0007669"/>
    <property type="project" value="InterPro"/>
</dbReference>
<evidence type="ECO:0000256" key="2">
    <source>
        <dbReference type="ARBA" id="ARBA00022723"/>
    </source>
</evidence>
<dbReference type="Pfam" id="PF00542">
    <property type="entry name" value="Ribosomal_L12"/>
    <property type="match status" value="1"/>
</dbReference>
<dbReference type="AlphaFoldDB" id="A0AAV6JCG7"/>
<evidence type="ECO:0000256" key="6">
    <source>
        <dbReference type="ARBA" id="ARBA00023015"/>
    </source>
</evidence>
<keyword evidence="16" id="KW-1185">Reference proteome</keyword>
<keyword evidence="9 11" id="KW-0539">Nucleus</keyword>
<dbReference type="EMBL" id="JACTNZ010000008">
    <property type="protein sequence ID" value="KAG5536910.1"/>
    <property type="molecule type" value="Genomic_DNA"/>
</dbReference>
<feature type="region of interest" description="Disordered" evidence="13">
    <location>
        <begin position="437"/>
        <end position="456"/>
    </location>
</feature>
<dbReference type="GO" id="GO:1990904">
    <property type="term" value="C:ribonucleoprotein complex"/>
    <property type="evidence" value="ECO:0007669"/>
    <property type="project" value="UniProtKB-KW"/>
</dbReference>
<dbReference type="GO" id="GO:0005840">
    <property type="term" value="C:ribosome"/>
    <property type="evidence" value="ECO:0007669"/>
    <property type="project" value="UniProtKB-KW"/>
</dbReference>
<dbReference type="InterPro" id="IPR003851">
    <property type="entry name" value="Znf_Dof"/>
</dbReference>
<dbReference type="InterPro" id="IPR013823">
    <property type="entry name" value="Ribosomal_bL12_C"/>
</dbReference>
<evidence type="ECO:0000256" key="8">
    <source>
        <dbReference type="ARBA" id="ARBA00023163"/>
    </source>
</evidence>
<dbReference type="Pfam" id="PF02701">
    <property type="entry name" value="Zn_ribbon_Dof"/>
    <property type="match status" value="1"/>
</dbReference>
<organism evidence="15 16">
    <name type="scientific">Rhododendron griersonianum</name>
    <dbReference type="NCBI Taxonomy" id="479676"/>
    <lineage>
        <taxon>Eukaryota</taxon>
        <taxon>Viridiplantae</taxon>
        <taxon>Streptophyta</taxon>
        <taxon>Embryophyta</taxon>
        <taxon>Tracheophyta</taxon>
        <taxon>Spermatophyta</taxon>
        <taxon>Magnoliopsida</taxon>
        <taxon>eudicotyledons</taxon>
        <taxon>Gunneridae</taxon>
        <taxon>Pentapetalae</taxon>
        <taxon>asterids</taxon>
        <taxon>Ericales</taxon>
        <taxon>Ericaceae</taxon>
        <taxon>Ericoideae</taxon>
        <taxon>Rhodoreae</taxon>
        <taxon>Rhododendron</taxon>
    </lineage>
</organism>
<feature type="compositionally biased region" description="Polar residues" evidence="13">
    <location>
        <begin position="93"/>
        <end position="117"/>
    </location>
</feature>
<dbReference type="CDD" id="cd00387">
    <property type="entry name" value="Ribosomal_L7_L12"/>
    <property type="match status" value="1"/>
</dbReference>
<dbReference type="GO" id="GO:0003677">
    <property type="term" value="F:DNA binding"/>
    <property type="evidence" value="ECO:0007669"/>
    <property type="project" value="UniProtKB-UniRule"/>
</dbReference>
<gene>
    <name evidence="15" type="ORF">RHGRI_024368</name>
</gene>
<keyword evidence="7 11" id="KW-0238">DNA-binding</keyword>
<dbReference type="InterPro" id="IPR014719">
    <property type="entry name" value="Ribosomal_bL12_C/ClpS-like"/>
</dbReference>
<dbReference type="Proteomes" id="UP000823749">
    <property type="component" value="Chromosome 8"/>
</dbReference>
<evidence type="ECO:0000256" key="13">
    <source>
        <dbReference type="SAM" id="MobiDB-lite"/>
    </source>
</evidence>
<proteinExistence type="inferred from homology"/>
<evidence type="ECO:0000256" key="3">
    <source>
        <dbReference type="ARBA" id="ARBA00022771"/>
    </source>
</evidence>